<dbReference type="Proteomes" id="UP001162992">
    <property type="component" value="Chromosome 1"/>
</dbReference>
<organism evidence="1 2">
    <name type="scientific">Diphasiastrum complanatum</name>
    <name type="common">Issler's clubmoss</name>
    <name type="synonym">Lycopodium complanatum</name>
    <dbReference type="NCBI Taxonomy" id="34168"/>
    <lineage>
        <taxon>Eukaryota</taxon>
        <taxon>Viridiplantae</taxon>
        <taxon>Streptophyta</taxon>
        <taxon>Embryophyta</taxon>
        <taxon>Tracheophyta</taxon>
        <taxon>Lycopodiopsida</taxon>
        <taxon>Lycopodiales</taxon>
        <taxon>Lycopodiaceae</taxon>
        <taxon>Lycopodioideae</taxon>
        <taxon>Diphasiastrum</taxon>
    </lineage>
</organism>
<sequence>MIVSGVDDRIFSRTQTENRMEPPSLPPGFRFHPLDDELVQIYLRKKVLDVNFTVPHIGEADLNKCEPWDLPADTAKLGEKEWYFFALRDRKYVTGMRANRATEAGFWKATGKDREVISSRSSLLVGMKKTLVFYKGRAPRGEKTKWIMHEYRLLESERHTTRLHKDSEWVVCRIFKKILRGKKAYSREIATGTFNSESESLNVLIPLLEYPHPTACRVDPGFENVESLQDDLVTEFTSQDEQDAVCITGLIRSPDQVRVWDPSTTQGVHCTIGSVASIGSSVSDIISTFNFGSYYNDLCNCNQPFSEASFSVIDTDQLSQRPSPSPPPFGLFKLEPYVVISENPSASSQRLVEKKNTLLCDNDGYDAVKDSIIGECFPPNLFRSITPSVDVDIDGMRGSY</sequence>
<protein>
    <submittedName>
        <fullName evidence="1">Uncharacterized protein</fullName>
    </submittedName>
</protein>
<gene>
    <name evidence="1" type="ORF">O6H91_01G161200</name>
</gene>
<evidence type="ECO:0000313" key="1">
    <source>
        <dbReference type="EMBL" id="KAJ7571377.1"/>
    </source>
</evidence>
<keyword evidence="2" id="KW-1185">Reference proteome</keyword>
<proteinExistence type="predicted"/>
<accession>A0ACC2EY14</accession>
<name>A0ACC2EY14_DIPCM</name>
<reference evidence="2" key="1">
    <citation type="journal article" date="2024" name="Proc. Natl. Acad. Sci. U.S.A.">
        <title>Extraordinary preservation of gene collinearity over three hundred million years revealed in homosporous lycophytes.</title>
        <authorList>
            <person name="Li C."/>
            <person name="Wickell D."/>
            <person name="Kuo L.Y."/>
            <person name="Chen X."/>
            <person name="Nie B."/>
            <person name="Liao X."/>
            <person name="Peng D."/>
            <person name="Ji J."/>
            <person name="Jenkins J."/>
            <person name="Williams M."/>
            <person name="Shu S."/>
            <person name="Plott C."/>
            <person name="Barry K."/>
            <person name="Rajasekar S."/>
            <person name="Grimwood J."/>
            <person name="Han X."/>
            <person name="Sun S."/>
            <person name="Hou Z."/>
            <person name="He W."/>
            <person name="Dai G."/>
            <person name="Sun C."/>
            <person name="Schmutz J."/>
            <person name="Leebens-Mack J.H."/>
            <person name="Li F.W."/>
            <person name="Wang L."/>
        </authorList>
    </citation>
    <scope>NUCLEOTIDE SEQUENCE [LARGE SCALE GENOMIC DNA]</scope>
    <source>
        <strain evidence="2">cv. PW_Plant_1</strain>
    </source>
</reference>
<comment type="caution">
    <text evidence="1">The sequence shown here is derived from an EMBL/GenBank/DDBJ whole genome shotgun (WGS) entry which is preliminary data.</text>
</comment>
<evidence type="ECO:0000313" key="2">
    <source>
        <dbReference type="Proteomes" id="UP001162992"/>
    </source>
</evidence>
<dbReference type="EMBL" id="CM055092">
    <property type="protein sequence ID" value="KAJ7571377.1"/>
    <property type="molecule type" value="Genomic_DNA"/>
</dbReference>